<keyword evidence="3" id="KW-0804">Transcription</keyword>
<organism evidence="6 7">
    <name type="scientific">Trebonia kvetii</name>
    <dbReference type="NCBI Taxonomy" id="2480626"/>
    <lineage>
        <taxon>Bacteria</taxon>
        <taxon>Bacillati</taxon>
        <taxon>Actinomycetota</taxon>
        <taxon>Actinomycetes</taxon>
        <taxon>Streptosporangiales</taxon>
        <taxon>Treboniaceae</taxon>
        <taxon>Trebonia</taxon>
    </lineage>
</organism>
<evidence type="ECO:0000256" key="3">
    <source>
        <dbReference type="ARBA" id="ARBA00023163"/>
    </source>
</evidence>
<sequence>MTRTGRKGRATDEAFKEAARVVFARDGYLNAKIGDIAAEAGRSAASFYNYYDTKADLLIALAEEFHEEATSLAMLPFRAGLAGPDALREAVAGFWRTYAKRRGELIGIFQAAMVEGSFHDRWLELRGEAIRRIAGEVRLAQARGYCPGVDPVMTASALSAMLEHFCYIWLGQGGEKGVPLDDERALDAVATIWVKAVYWRAEDGRA</sequence>
<dbReference type="OrthoDB" id="3237195at2"/>
<dbReference type="InterPro" id="IPR009057">
    <property type="entry name" value="Homeodomain-like_sf"/>
</dbReference>
<keyword evidence="2 4" id="KW-0238">DNA-binding</keyword>
<dbReference type="EMBL" id="RPFW01000004">
    <property type="protein sequence ID" value="TVZ03378.1"/>
    <property type="molecule type" value="Genomic_DNA"/>
</dbReference>
<protein>
    <submittedName>
        <fullName evidence="6">TetR/AcrR family transcriptional regulator</fullName>
    </submittedName>
</protein>
<dbReference type="Pfam" id="PF00440">
    <property type="entry name" value="TetR_N"/>
    <property type="match status" value="1"/>
</dbReference>
<evidence type="ECO:0000256" key="1">
    <source>
        <dbReference type="ARBA" id="ARBA00023015"/>
    </source>
</evidence>
<dbReference type="InterPro" id="IPR049397">
    <property type="entry name" value="EthR_C"/>
</dbReference>
<evidence type="ECO:0000313" key="7">
    <source>
        <dbReference type="Proteomes" id="UP000460272"/>
    </source>
</evidence>
<dbReference type="RefSeq" id="WP_145856085.1">
    <property type="nucleotide sequence ID" value="NZ_RPFW01000004.1"/>
</dbReference>
<dbReference type="SUPFAM" id="SSF46689">
    <property type="entry name" value="Homeodomain-like"/>
    <property type="match status" value="1"/>
</dbReference>
<dbReference type="Gene3D" id="1.10.357.10">
    <property type="entry name" value="Tetracycline Repressor, domain 2"/>
    <property type="match status" value="1"/>
</dbReference>
<dbReference type="GO" id="GO:0003700">
    <property type="term" value="F:DNA-binding transcription factor activity"/>
    <property type="evidence" value="ECO:0007669"/>
    <property type="project" value="TreeGrafter"/>
</dbReference>
<dbReference type="PANTHER" id="PTHR30055">
    <property type="entry name" value="HTH-TYPE TRANSCRIPTIONAL REGULATOR RUTR"/>
    <property type="match status" value="1"/>
</dbReference>
<dbReference type="Pfam" id="PF21313">
    <property type="entry name" value="EthR_C"/>
    <property type="match status" value="1"/>
</dbReference>
<dbReference type="AlphaFoldDB" id="A0A6P2BWQ0"/>
<keyword evidence="1" id="KW-0805">Transcription regulation</keyword>
<dbReference type="PANTHER" id="PTHR30055:SF234">
    <property type="entry name" value="HTH-TYPE TRANSCRIPTIONAL REGULATOR BETI"/>
    <property type="match status" value="1"/>
</dbReference>
<gene>
    <name evidence="6" type="ORF">EAS64_23535</name>
</gene>
<dbReference type="GO" id="GO:0000976">
    <property type="term" value="F:transcription cis-regulatory region binding"/>
    <property type="evidence" value="ECO:0007669"/>
    <property type="project" value="TreeGrafter"/>
</dbReference>
<evidence type="ECO:0000256" key="2">
    <source>
        <dbReference type="ARBA" id="ARBA00023125"/>
    </source>
</evidence>
<dbReference type="Gene3D" id="1.10.10.60">
    <property type="entry name" value="Homeodomain-like"/>
    <property type="match status" value="1"/>
</dbReference>
<name>A0A6P2BWQ0_9ACTN</name>
<accession>A0A6P2BWQ0</accession>
<dbReference type="InterPro" id="IPR036271">
    <property type="entry name" value="Tet_transcr_reg_TetR-rel_C_sf"/>
</dbReference>
<evidence type="ECO:0000256" key="4">
    <source>
        <dbReference type="PROSITE-ProRule" id="PRU00335"/>
    </source>
</evidence>
<feature type="DNA-binding region" description="H-T-H motif" evidence="4">
    <location>
        <begin position="32"/>
        <end position="51"/>
    </location>
</feature>
<proteinExistence type="predicted"/>
<reference evidence="6 7" key="1">
    <citation type="submission" date="2018-11" db="EMBL/GenBank/DDBJ databases">
        <title>Trebonia kvetii gen.nov., sp.nov., a novel acidophilic actinobacterium, and proposal of the new actinobacterial family Treboniaceae fam. nov.</title>
        <authorList>
            <person name="Rapoport D."/>
            <person name="Sagova-Mareckova M."/>
            <person name="Sedlacek I."/>
            <person name="Provaznik J."/>
            <person name="Kralova S."/>
            <person name="Pavlinic D."/>
            <person name="Benes V."/>
            <person name="Kopecky J."/>
        </authorList>
    </citation>
    <scope>NUCLEOTIDE SEQUENCE [LARGE SCALE GENOMIC DNA]</scope>
    <source>
        <strain evidence="6 7">15Tr583</strain>
    </source>
</reference>
<dbReference type="PROSITE" id="PS50977">
    <property type="entry name" value="HTH_TETR_2"/>
    <property type="match status" value="1"/>
</dbReference>
<comment type="caution">
    <text evidence="6">The sequence shown here is derived from an EMBL/GenBank/DDBJ whole genome shotgun (WGS) entry which is preliminary data.</text>
</comment>
<dbReference type="InterPro" id="IPR001647">
    <property type="entry name" value="HTH_TetR"/>
</dbReference>
<feature type="domain" description="HTH tetR-type" evidence="5">
    <location>
        <begin position="9"/>
        <end position="69"/>
    </location>
</feature>
<dbReference type="SUPFAM" id="SSF48498">
    <property type="entry name" value="Tetracyclin repressor-like, C-terminal domain"/>
    <property type="match status" value="1"/>
</dbReference>
<evidence type="ECO:0000259" key="5">
    <source>
        <dbReference type="PROSITE" id="PS50977"/>
    </source>
</evidence>
<dbReference type="Proteomes" id="UP000460272">
    <property type="component" value="Unassembled WGS sequence"/>
</dbReference>
<dbReference type="InterPro" id="IPR050109">
    <property type="entry name" value="HTH-type_TetR-like_transc_reg"/>
</dbReference>
<keyword evidence="7" id="KW-1185">Reference proteome</keyword>
<evidence type="ECO:0000313" key="6">
    <source>
        <dbReference type="EMBL" id="TVZ03378.1"/>
    </source>
</evidence>